<dbReference type="EMBL" id="NIPK01000044">
    <property type="protein sequence ID" value="RIZ48857.1"/>
    <property type="molecule type" value="Genomic_DNA"/>
</dbReference>
<dbReference type="PANTHER" id="PTHR46233:SF3">
    <property type="entry name" value="HYDROXYACYLGLUTATHIONE HYDROLASE GLOC"/>
    <property type="match status" value="1"/>
</dbReference>
<dbReference type="GO" id="GO:0016787">
    <property type="term" value="F:hydrolase activity"/>
    <property type="evidence" value="ECO:0007669"/>
    <property type="project" value="UniProtKB-KW"/>
</dbReference>
<evidence type="ECO:0000313" key="6">
    <source>
        <dbReference type="EMBL" id="PCF45693.1"/>
    </source>
</evidence>
<dbReference type="InterPro" id="IPR001279">
    <property type="entry name" value="Metallo-B-lactamas"/>
</dbReference>
<comment type="caution">
    <text evidence="6">The sequence shown here is derived from an EMBL/GenBank/DDBJ whole genome shotgun (WGS) entry which is preliminary data.</text>
</comment>
<dbReference type="SUPFAM" id="SSF56281">
    <property type="entry name" value="Metallo-hydrolase/oxidoreductase"/>
    <property type="match status" value="1"/>
</dbReference>
<evidence type="ECO:0000313" key="9">
    <source>
        <dbReference type="Proteomes" id="UP000266198"/>
    </source>
</evidence>
<sequence>MCNIEILKMEANNYINYSYIVYNKFNVGLIIDPSWNYEKIDSKLTEKEIKLQAILLTHEHFDHINLAEKLSQEYKIPIYISWESIQNCNINRKNAKIISNESVIYIDDIPIYPIFTPGHTKGSVSYLISTNLFTGDTLFIEGCGMCTDVTSSPQALFYSLKRLLKIIPKSTKIYPGHRYNAELGKSFSYTISNNIYLNIDTLEDFIAFRMRPNQKGLMNFI</sequence>
<proteinExistence type="predicted"/>
<dbReference type="CDD" id="cd16275">
    <property type="entry name" value="BaeB-like_MBL-fold"/>
    <property type="match status" value="1"/>
</dbReference>
<dbReference type="AlphaFoldDB" id="A0AAX0QS03"/>
<dbReference type="EMBL" id="MWUR01000032">
    <property type="protein sequence ID" value="PCF45693.1"/>
    <property type="molecule type" value="Genomic_DNA"/>
</dbReference>
<name>A0AAX0QS03_9STAP</name>
<organism evidence="6 8">
    <name type="scientific">Staphylococcus delphini</name>
    <dbReference type="NCBI Taxonomy" id="53344"/>
    <lineage>
        <taxon>Bacteria</taxon>
        <taxon>Bacillati</taxon>
        <taxon>Bacillota</taxon>
        <taxon>Bacilli</taxon>
        <taxon>Bacillales</taxon>
        <taxon>Staphylococcaceae</taxon>
        <taxon>Staphylococcus</taxon>
        <taxon>Staphylococcus intermedius group</taxon>
    </lineage>
</organism>
<dbReference type="Proteomes" id="UP000266198">
    <property type="component" value="Unassembled WGS sequence"/>
</dbReference>
<evidence type="ECO:0000313" key="8">
    <source>
        <dbReference type="Proteomes" id="UP000217473"/>
    </source>
</evidence>
<evidence type="ECO:0000256" key="3">
    <source>
        <dbReference type="ARBA" id="ARBA00022801"/>
    </source>
</evidence>
<protein>
    <recommendedName>
        <fullName evidence="5">Metallo-beta-lactamase domain-containing protein</fullName>
    </recommendedName>
</protein>
<dbReference type="Proteomes" id="UP000217473">
    <property type="component" value="Unassembled WGS sequence"/>
</dbReference>
<dbReference type="InterPro" id="IPR051453">
    <property type="entry name" value="MBL_Glyoxalase_II"/>
</dbReference>
<reference evidence="7 9" key="2">
    <citation type="submission" date="2017-06" db="EMBL/GenBank/DDBJ databases">
        <title>Identification of a new gene, sdsY, involved in staphylococcal internalization in non-professional phagocytic cells (NPPCs).</title>
        <authorList>
            <person name="Maali Y."/>
            <person name="Martins-Simoes P."/>
            <person name="Trouillet-Assant S."/>
            <person name="Laurent F."/>
            <person name="Diot A."/>
            <person name="Verhoeven P."/>
            <person name="Bouvard D."/>
            <person name="Vandenesch F."/>
            <person name="Bes M."/>
        </authorList>
    </citation>
    <scope>NUCLEOTIDE SEQUENCE [LARGE SCALE GENOMIC DNA]</scope>
    <source>
        <strain evidence="7 9">Heidy</strain>
    </source>
</reference>
<evidence type="ECO:0000259" key="5">
    <source>
        <dbReference type="SMART" id="SM00849"/>
    </source>
</evidence>
<keyword evidence="3" id="KW-0378">Hydrolase</keyword>
<evidence type="ECO:0000313" key="7">
    <source>
        <dbReference type="EMBL" id="RIZ48857.1"/>
    </source>
</evidence>
<dbReference type="Pfam" id="PF00753">
    <property type="entry name" value="Lactamase_B"/>
    <property type="match status" value="1"/>
</dbReference>
<feature type="domain" description="Metallo-beta-lactamase" evidence="5">
    <location>
        <begin position="15"/>
        <end position="177"/>
    </location>
</feature>
<dbReference type="GO" id="GO:0046872">
    <property type="term" value="F:metal ion binding"/>
    <property type="evidence" value="ECO:0007669"/>
    <property type="project" value="UniProtKB-KW"/>
</dbReference>
<dbReference type="InterPro" id="IPR036866">
    <property type="entry name" value="RibonucZ/Hydroxyglut_hydro"/>
</dbReference>
<evidence type="ECO:0000256" key="1">
    <source>
        <dbReference type="ARBA" id="ARBA00001947"/>
    </source>
</evidence>
<keyword evidence="4" id="KW-0862">Zinc</keyword>
<keyword evidence="2" id="KW-0479">Metal-binding</keyword>
<dbReference type="PANTHER" id="PTHR46233">
    <property type="entry name" value="HYDROXYACYLGLUTATHIONE HYDROLASE GLOC"/>
    <property type="match status" value="1"/>
</dbReference>
<dbReference type="RefSeq" id="WP_096598751.1">
    <property type="nucleotide sequence ID" value="NZ_JAPSWH010000073.1"/>
</dbReference>
<evidence type="ECO:0000256" key="2">
    <source>
        <dbReference type="ARBA" id="ARBA00022723"/>
    </source>
</evidence>
<accession>A0AAX0QS03</accession>
<gene>
    <name evidence="6" type="ORF">B5C07_12945</name>
    <name evidence="7" type="ORF">CDL68_12620</name>
</gene>
<keyword evidence="9" id="KW-1185">Reference proteome</keyword>
<comment type="cofactor">
    <cofactor evidence="1">
        <name>Zn(2+)</name>
        <dbReference type="ChEBI" id="CHEBI:29105"/>
    </cofactor>
</comment>
<reference evidence="6 8" key="1">
    <citation type="journal article" date="2017" name="PLoS ONE">
        <title>Development of a real-time PCR for detection of Staphylococcus pseudintermedius using a novel automated comparison of whole-genome sequences.</title>
        <authorList>
            <person name="Verstappen K.M."/>
            <person name="Huijbregts L."/>
            <person name="Spaninks M."/>
            <person name="Wagenaar J.A."/>
            <person name="Fluit A.C."/>
            <person name="Duim B."/>
        </authorList>
    </citation>
    <scope>NUCLEOTIDE SEQUENCE [LARGE SCALE GENOMIC DNA]</scope>
    <source>
        <strain evidence="6 8">15S02591-1</strain>
    </source>
</reference>
<dbReference type="Gene3D" id="3.60.15.10">
    <property type="entry name" value="Ribonuclease Z/Hydroxyacylglutathione hydrolase-like"/>
    <property type="match status" value="1"/>
</dbReference>
<evidence type="ECO:0000256" key="4">
    <source>
        <dbReference type="ARBA" id="ARBA00022833"/>
    </source>
</evidence>
<dbReference type="SMART" id="SM00849">
    <property type="entry name" value="Lactamase_B"/>
    <property type="match status" value="1"/>
</dbReference>